<dbReference type="Gene3D" id="3.30.750.70">
    <property type="entry name" value="4-hydroxybutyrate coenzyme like domains"/>
    <property type="match status" value="1"/>
</dbReference>
<dbReference type="OrthoDB" id="9801795at2"/>
<dbReference type="Proteomes" id="UP000198870">
    <property type="component" value="Unassembled WGS sequence"/>
</dbReference>
<proteinExistence type="predicted"/>
<accession>A0A1G5I700</accession>
<keyword evidence="2" id="KW-0808">Transferase</keyword>
<evidence type="ECO:0000313" key="2">
    <source>
        <dbReference type="EMBL" id="SCY71727.1"/>
    </source>
</evidence>
<dbReference type="AlphaFoldDB" id="A0A1G5I700"/>
<reference evidence="2 3" key="1">
    <citation type="submission" date="2016-10" db="EMBL/GenBank/DDBJ databases">
        <authorList>
            <person name="de Groot N.N."/>
        </authorList>
    </citation>
    <scope>NUCLEOTIDE SEQUENCE [LARGE SCALE GENOMIC DNA]</scope>
    <source>
        <strain evidence="2 3">AA1</strain>
    </source>
</reference>
<dbReference type="InterPro" id="IPR038460">
    <property type="entry name" value="AcetylCoA_hyd_C_sf"/>
</dbReference>
<keyword evidence="2" id="KW-0378">Hydrolase</keyword>
<dbReference type="EMBL" id="FMUX01000018">
    <property type="protein sequence ID" value="SCY71727.1"/>
    <property type="molecule type" value="Genomic_DNA"/>
</dbReference>
<dbReference type="GO" id="GO:0006083">
    <property type="term" value="P:acetate metabolic process"/>
    <property type="evidence" value="ECO:0007669"/>
    <property type="project" value="InterPro"/>
</dbReference>
<dbReference type="PANTHER" id="PTHR21432:SF20">
    <property type="entry name" value="ACETYL-COA HYDROLASE"/>
    <property type="match status" value="1"/>
</dbReference>
<dbReference type="InterPro" id="IPR037171">
    <property type="entry name" value="NagB/RpiA_transferase-like"/>
</dbReference>
<dbReference type="Gene3D" id="3.40.1080.10">
    <property type="entry name" value="Glutaconate Coenzyme A-transferase"/>
    <property type="match status" value="1"/>
</dbReference>
<evidence type="ECO:0000259" key="1">
    <source>
        <dbReference type="Pfam" id="PF13336"/>
    </source>
</evidence>
<dbReference type="InterPro" id="IPR046433">
    <property type="entry name" value="ActCoA_hydro"/>
</dbReference>
<dbReference type="RefSeq" id="WP_092213376.1">
    <property type="nucleotide sequence ID" value="NZ_FMUX01000018.1"/>
</dbReference>
<dbReference type="Pfam" id="PF13336">
    <property type="entry name" value="AcetylCoA_hyd_C"/>
    <property type="match status" value="1"/>
</dbReference>
<feature type="domain" description="Acetyl-CoA hydrolase/transferase C-terminal" evidence="1">
    <location>
        <begin position="440"/>
        <end position="603"/>
    </location>
</feature>
<dbReference type="PANTHER" id="PTHR21432">
    <property type="entry name" value="ACETYL-COA HYDROLASE-RELATED"/>
    <property type="match status" value="1"/>
</dbReference>
<organism evidence="2 3">
    <name type="scientific">Desulfoluna spongiiphila</name>
    <dbReference type="NCBI Taxonomy" id="419481"/>
    <lineage>
        <taxon>Bacteria</taxon>
        <taxon>Pseudomonadati</taxon>
        <taxon>Thermodesulfobacteriota</taxon>
        <taxon>Desulfobacteria</taxon>
        <taxon>Desulfobacterales</taxon>
        <taxon>Desulfolunaceae</taxon>
        <taxon>Desulfoluna</taxon>
    </lineage>
</organism>
<evidence type="ECO:0000313" key="3">
    <source>
        <dbReference type="Proteomes" id="UP000198870"/>
    </source>
</evidence>
<dbReference type="SUPFAM" id="SSF100950">
    <property type="entry name" value="NagB/RpiA/CoA transferase-like"/>
    <property type="match status" value="1"/>
</dbReference>
<sequence>METREPVYYQDVERCVDDLVAKVGKKIIMAVPLAVGKPNHLVNAIYRRLKTDPSMHLTLITAVTLEKPSWGNDLERRFMQPLVERIWGDFPDFDYIGDLRKNEIPKNFELVEFYNKTAQFMNCPHAQQHYLGSNYTHAIRDGLIQGANVISQLVAKKEIDGKTFLSMGCNPDTHLDGAEYIRASEGDGIPRAIIGQVNGDMPFMYGQAVVEPGHYDMIIENPDYEFKIFRAPKESVSTTDWMIGLHASALVKDGGTLQVGIGSLGDAIVAGIMMRHTENEAYQAVLSEVGIQEKYGKLIEEWGGLEVFDEGLMSSTEMFVDTLIELFKCGVLKRKVYENLDLQTLLNEGTITEQVTPEMLEVLLDREVIRPQLREKDVSFLTAFGIFKKGVVLEGGELVDGEARFSADLSDAANREAVIKACLGDSLDKAVVIYAGFFVGPEAFYETLKALPEDQLKLIDMRSVAFINQLYGDDYQLRVAQRKHGRFINAALMAMLNGATVADGLDDHRIISGPGGQYNFISMAHALPDGRAVTMVRSTRGSGAKATSNIVWQYNHTTVPRHLRDIVVTEYGIADLRGQQDHVVMTRLICIADSRFQQQLLDTAKAKGKVPADYVIPEEFRNNTPERLEKLLVPHRRNGLFPAFPFGTDFTDEEIIIGKALKGFKSRANKKVALGRDIFKKMMEPIPDAARPYLKRLDLDAPKTMKEKMMQKVVLLALEGTKAI</sequence>
<dbReference type="InterPro" id="IPR026888">
    <property type="entry name" value="AcetylCoA_hyd_C"/>
</dbReference>
<gene>
    <name evidence="2" type="ORF">SAMN05216233_11810</name>
</gene>
<dbReference type="GO" id="GO:0016787">
    <property type="term" value="F:hydrolase activity"/>
    <property type="evidence" value="ECO:0007669"/>
    <property type="project" value="UniProtKB-KW"/>
</dbReference>
<dbReference type="GO" id="GO:0008775">
    <property type="term" value="F:acetate CoA-transferase activity"/>
    <property type="evidence" value="ECO:0007669"/>
    <property type="project" value="InterPro"/>
</dbReference>
<name>A0A1G5I700_9BACT</name>
<protein>
    <submittedName>
        <fullName evidence="2">Acetyl-CoA hydrolase/transferase C-terminal domain-containing protein</fullName>
    </submittedName>
</protein>
<keyword evidence="3" id="KW-1185">Reference proteome</keyword>
<dbReference type="Gene3D" id="3.40.1080.20">
    <property type="entry name" value="Acetyl-CoA hydrolase/transferase C-terminal domain"/>
    <property type="match status" value="1"/>
</dbReference>
<dbReference type="STRING" id="419481.SAMN05216233_11810"/>